<dbReference type="eggNOG" id="KOG2923">
    <property type="taxonomic scope" value="Eukaryota"/>
</dbReference>
<dbReference type="Pfam" id="PF05207">
    <property type="entry name" value="Zn_ribbon_CSL"/>
    <property type="match status" value="1"/>
</dbReference>
<dbReference type="GO" id="GO:0017183">
    <property type="term" value="P:protein histidyl modification to diphthamide"/>
    <property type="evidence" value="ECO:0007669"/>
    <property type="project" value="UniProtKB-UniPathway"/>
</dbReference>
<dbReference type="UniPathway" id="UPA00559"/>
<gene>
    <name evidence="6" type="ORF">TAPDE_001705</name>
</gene>
<keyword evidence="3" id="KW-0862">Zinc</keyword>
<dbReference type="OrthoDB" id="445556at2759"/>
<feature type="domain" description="DPH-type MB" evidence="5">
    <location>
        <begin position="76"/>
        <end position="132"/>
    </location>
</feature>
<dbReference type="AlphaFoldDB" id="R4XBT2"/>
<keyword evidence="7" id="KW-1185">Reference proteome</keyword>
<proteinExistence type="predicted"/>
<evidence type="ECO:0000256" key="2">
    <source>
        <dbReference type="ARBA" id="ARBA00022723"/>
    </source>
</evidence>
<accession>R4XBT2</accession>
<evidence type="ECO:0000313" key="7">
    <source>
        <dbReference type="Proteomes" id="UP000013776"/>
    </source>
</evidence>
<sequence length="138" mass="15118">MLVSEALRVLELPHGDIDAARLKKAYHGKLLAAHPDKQGSSTVRDCTGQCPSIDDVREAYLCLLHAAVSAKEDGQGYSVVDLDDFEYVSDAIGWTLPCRCGHGYHVTESDLEQGRDVVGCDGCSLFVRVTYQENTEDE</sequence>
<evidence type="ECO:0000256" key="1">
    <source>
        <dbReference type="ARBA" id="ARBA00022490"/>
    </source>
</evidence>
<dbReference type="SUPFAM" id="SSF144217">
    <property type="entry name" value="CSL zinc finger"/>
    <property type="match status" value="1"/>
</dbReference>
<dbReference type="EMBL" id="CAHR02000060">
    <property type="protein sequence ID" value="CCG81836.1"/>
    <property type="molecule type" value="Genomic_DNA"/>
</dbReference>
<reference evidence="6 7" key="1">
    <citation type="journal article" date="2013" name="MBio">
        <title>Genome sequencing of the plant pathogen Taphrina deformans, the causal agent of peach leaf curl.</title>
        <authorList>
            <person name="Cisse O.H."/>
            <person name="Almeida J.M.G.C.F."/>
            <person name="Fonseca A."/>
            <person name="Kumar A.A."/>
            <person name="Salojaervi J."/>
            <person name="Overmyer K."/>
            <person name="Hauser P.M."/>
            <person name="Pagni M."/>
        </authorList>
    </citation>
    <scope>NUCLEOTIDE SEQUENCE [LARGE SCALE GENOMIC DNA]</scope>
    <source>
        <strain evidence="7">PYCC 5710 / ATCC 11124 / CBS 356.35 / IMI 108563 / JCM 9778 / NBRC 8474</strain>
    </source>
</reference>
<keyword evidence="2" id="KW-0479">Metal-binding</keyword>
<dbReference type="PROSITE" id="PS51074">
    <property type="entry name" value="DPH_MB"/>
    <property type="match status" value="1"/>
</dbReference>
<dbReference type="SUPFAM" id="SSF46565">
    <property type="entry name" value="Chaperone J-domain"/>
    <property type="match status" value="1"/>
</dbReference>
<evidence type="ECO:0000259" key="5">
    <source>
        <dbReference type="PROSITE" id="PS51074"/>
    </source>
</evidence>
<dbReference type="STRING" id="1097556.R4XBT2"/>
<dbReference type="InterPro" id="IPR036869">
    <property type="entry name" value="J_dom_sf"/>
</dbReference>
<dbReference type="GO" id="GO:0046872">
    <property type="term" value="F:metal ion binding"/>
    <property type="evidence" value="ECO:0007669"/>
    <property type="project" value="UniProtKB-KW"/>
</dbReference>
<dbReference type="PANTHER" id="PTHR21454">
    <property type="entry name" value="DPH3 HOMOLOG-RELATED"/>
    <property type="match status" value="1"/>
</dbReference>
<dbReference type="InterPro" id="IPR007872">
    <property type="entry name" value="DPH_MB_dom"/>
</dbReference>
<dbReference type="InterPro" id="IPR044248">
    <property type="entry name" value="DPH3/4-like"/>
</dbReference>
<dbReference type="InterPro" id="IPR036671">
    <property type="entry name" value="DPH_MB_sf"/>
</dbReference>
<dbReference type="VEuPathDB" id="FungiDB:TAPDE_001705"/>
<protein>
    <submittedName>
        <fullName evidence="6">Diphthamide biosynthesis protein</fullName>
    </submittedName>
</protein>
<dbReference type="Gene3D" id="3.10.660.10">
    <property type="entry name" value="DPH Zinc finger"/>
    <property type="match status" value="1"/>
</dbReference>
<name>R4XBT2_TAPDE</name>
<organism evidence="6 7">
    <name type="scientific">Taphrina deformans (strain PYCC 5710 / ATCC 11124 / CBS 356.35 / IMI 108563 / JCM 9778 / NBRC 8474)</name>
    <name type="common">Peach leaf curl fungus</name>
    <name type="synonym">Lalaria deformans</name>
    <dbReference type="NCBI Taxonomy" id="1097556"/>
    <lineage>
        <taxon>Eukaryota</taxon>
        <taxon>Fungi</taxon>
        <taxon>Dikarya</taxon>
        <taxon>Ascomycota</taxon>
        <taxon>Taphrinomycotina</taxon>
        <taxon>Taphrinomycetes</taxon>
        <taxon>Taphrinales</taxon>
        <taxon>Taphrinaceae</taxon>
        <taxon>Taphrina</taxon>
    </lineage>
</organism>
<dbReference type="Proteomes" id="UP000013776">
    <property type="component" value="Unassembled WGS sequence"/>
</dbReference>
<comment type="caution">
    <text evidence="6">The sequence shown here is derived from an EMBL/GenBank/DDBJ whole genome shotgun (WGS) entry which is preliminary data.</text>
</comment>
<evidence type="ECO:0000256" key="4">
    <source>
        <dbReference type="ARBA" id="ARBA00023004"/>
    </source>
</evidence>
<dbReference type="PANTHER" id="PTHR21454:SF46">
    <property type="entry name" value="DIPHTHAMIDE BIOSYNTHESIS PROTEIN 4"/>
    <property type="match status" value="1"/>
</dbReference>
<evidence type="ECO:0000313" key="6">
    <source>
        <dbReference type="EMBL" id="CCG81836.1"/>
    </source>
</evidence>
<evidence type="ECO:0000256" key="3">
    <source>
        <dbReference type="ARBA" id="ARBA00022833"/>
    </source>
</evidence>
<dbReference type="Gene3D" id="1.10.287.110">
    <property type="entry name" value="DnaJ domain"/>
    <property type="match status" value="1"/>
</dbReference>
<keyword evidence="1" id="KW-0963">Cytoplasm</keyword>
<keyword evidence="4" id="KW-0408">Iron</keyword>